<dbReference type="Gene3D" id="3.40.50.1000">
    <property type="entry name" value="HAD superfamily/HAD-like"/>
    <property type="match status" value="1"/>
</dbReference>
<organism evidence="5 6">
    <name type="scientific">Estrella lausannensis</name>
    <dbReference type="NCBI Taxonomy" id="483423"/>
    <lineage>
        <taxon>Bacteria</taxon>
        <taxon>Pseudomonadati</taxon>
        <taxon>Chlamydiota</taxon>
        <taxon>Chlamydiia</taxon>
        <taxon>Parachlamydiales</taxon>
        <taxon>Candidatus Criblamydiaceae</taxon>
        <taxon>Estrella</taxon>
    </lineage>
</organism>
<dbReference type="InterPro" id="IPR050155">
    <property type="entry name" value="HAD-like_hydrolase_sf"/>
</dbReference>
<dbReference type="RefSeq" id="WP_098039095.1">
    <property type="nucleotide sequence ID" value="NZ_CWGJ01000026.1"/>
</dbReference>
<dbReference type="Proteomes" id="UP000220251">
    <property type="component" value="Unassembled WGS sequence"/>
</dbReference>
<accession>A0A0H5DTN3</accession>
<keyword evidence="6" id="KW-1185">Reference proteome</keyword>
<dbReference type="PRINTS" id="PR00413">
    <property type="entry name" value="HADHALOGNASE"/>
</dbReference>
<evidence type="ECO:0000256" key="1">
    <source>
        <dbReference type="ARBA" id="ARBA00000830"/>
    </source>
</evidence>
<dbReference type="AlphaFoldDB" id="A0A0H5DTN3"/>
<dbReference type="GO" id="GO:0005829">
    <property type="term" value="C:cytosol"/>
    <property type="evidence" value="ECO:0007669"/>
    <property type="project" value="TreeGrafter"/>
</dbReference>
<dbReference type="GO" id="GO:0006281">
    <property type="term" value="P:DNA repair"/>
    <property type="evidence" value="ECO:0007669"/>
    <property type="project" value="TreeGrafter"/>
</dbReference>
<dbReference type="NCBIfam" id="TIGR01549">
    <property type="entry name" value="HAD-SF-IA-v1"/>
    <property type="match status" value="1"/>
</dbReference>
<reference evidence="6" key="1">
    <citation type="submission" date="2015-06" db="EMBL/GenBank/DDBJ databases">
        <authorList>
            <person name="Bertelli C."/>
        </authorList>
    </citation>
    <scope>NUCLEOTIDE SEQUENCE [LARGE SCALE GENOMIC DNA]</scope>
    <source>
        <strain evidence="6">CRIB-30</strain>
    </source>
</reference>
<keyword evidence="5" id="KW-0378">Hydrolase</keyword>
<dbReference type="PANTHER" id="PTHR43434:SF1">
    <property type="entry name" value="PHOSPHOGLYCOLATE PHOSPHATASE"/>
    <property type="match status" value="1"/>
</dbReference>
<dbReference type="EC" id="3.1.3.18" evidence="4"/>
<name>A0A0H5DTN3_9BACT</name>
<dbReference type="PANTHER" id="PTHR43434">
    <property type="entry name" value="PHOSPHOGLYCOLATE PHOSPHATASE"/>
    <property type="match status" value="1"/>
</dbReference>
<evidence type="ECO:0000256" key="2">
    <source>
        <dbReference type="ARBA" id="ARBA00004818"/>
    </source>
</evidence>
<dbReference type="Gene3D" id="1.10.150.240">
    <property type="entry name" value="Putative phosphatase, domain 2"/>
    <property type="match status" value="1"/>
</dbReference>
<dbReference type="SFLD" id="SFLDS00003">
    <property type="entry name" value="Haloacid_Dehalogenase"/>
    <property type="match status" value="1"/>
</dbReference>
<dbReference type="Pfam" id="PF13419">
    <property type="entry name" value="HAD_2"/>
    <property type="match status" value="1"/>
</dbReference>
<comment type="similarity">
    <text evidence="3">Belongs to the HAD-like hydrolase superfamily. CbbY/CbbZ/Gph/YieH family.</text>
</comment>
<protein>
    <recommendedName>
        <fullName evidence="4">phosphoglycolate phosphatase</fullName>
        <ecNumber evidence="4">3.1.3.18</ecNumber>
    </recommendedName>
</protein>
<comment type="pathway">
    <text evidence="2">Organic acid metabolism; glycolate biosynthesis; glycolate from 2-phosphoglycolate: step 1/1.</text>
</comment>
<evidence type="ECO:0000313" key="5">
    <source>
        <dbReference type="EMBL" id="CRX39229.1"/>
    </source>
</evidence>
<evidence type="ECO:0000256" key="3">
    <source>
        <dbReference type="ARBA" id="ARBA00006171"/>
    </source>
</evidence>
<dbReference type="GO" id="GO:0008967">
    <property type="term" value="F:phosphoglycolate phosphatase activity"/>
    <property type="evidence" value="ECO:0007669"/>
    <property type="project" value="UniProtKB-EC"/>
</dbReference>
<evidence type="ECO:0000256" key="4">
    <source>
        <dbReference type="ARBA" id="ARBA00013078"/>
    </source>
</evidence>
<dbReference type="EMBL" id="CWGJ01000026">
    <property type="protein sequence ID" value="CRX39229.1"/>
    <property type="molecule type" value="Genomic_DNA"/>
</dbReference>
<dbReference type="OrthoDB" id="9797743at2"/>
<comment type="catalytic activity">
    <reaction evidence="1">
        <text>2-phosphoglycolate + H2O = glycolate + phosphate</text>
        <dbReference type="Rhea" id="RHEA:14369"/>
        <dbReference type="ChEBI" id="CHEBI:15377"/>
        <dbReference type="ChEBI" id="CHEBI:29805"/>
        <dbReference type="ChEBI" id="CHEBI:43474"/>
        <dbReference type="ChEBI" id="CHEBI:58033"/>
        <dbReference type="EC" id="3.1.3.18"/>
    </reaction>
</comment>
<dbReference type="InterPro" id="IPR006439">
    <property type="entry name" value="HAD-SF_hydro_IA"/>
</dbReference>
<dbReference type="InterPro" id="IPR036412">
    <property type="entry name" value="HAD-like_sf"/>
</dbReference>
<gene>
    <name evidence="5" type="ORF">ELAC_1904</name>
</gene>
<dbReference type="InterPro" id="IPR023198">
    <property type="entry name" value="PGP-like_dom2"/>
</dbReference>
<dbReference type="NCBIfam" id="TIGR01509">
    <property type="entry name" value="HAD-SF-IA-v3"/>
    <property type="match status" value="1"/>
</dbReference>
<sequence>MPYLDKLKAVLIDFDGTLIDSMPFLFQAYSVMLLKRGVTPTESEFRELTGPTIEEGVLLLQRRYGFNESVEEMLKEWRASLAPLYEEEMVPLPGAMDCVGFLKKRFKVALVTSAEKGLIEPFLKKSGLSFDLIVSKEDELPSKPSPMPYQEALRKLQVVSGEAIAIEDSENGARAALSAGVFTLMLSRERTTLESENVRFVADWKQIKEYIESRYG</sequence>
<dbReference type="CDD" id="cd07505">
    <property type="entry name" value="HAD_BPGM-like"/>
    <property type="match status" value="1"/>
</dbReference>
<proteinExistence type="inferred from homology"/>
<dbReference type="InterPro" id="IPR041492">
    <property type="entry name" value="HAD_2"/>
</dbReference>
<evidence type="ECO:0000313" key="6">
    <source>
        <dbReference type="Proteomes" id="UP000220251"/>
    </source>
</evidence>
<dbReference type="InterPro" id="IPR023214">
    <property type="entry name" value="HAD_sf"/>
</dbReference>
<dbReference type="SUPFAM" id="SSF56784">
    <property type="entry name" value="HAD-like"/>
    <property type="match status" value="1"/>
</dbReference>
<dbReference type="SFLD" id="SFLDG01129">
    <property type="entry name" value="C1.5:_HAD__Beta-PGM__Phosphata"/>
    <property type="match status" value="1"/>
</dbReference>